<accession>A0A9D2G973</accession>
<sequence length="65" mass="7434">MTIEQAGKGVVTAGGGTYRIGFINSDGFEDETELDAFNMEELKMLYRDFCRENGFRQNTVLYVER</sequence>
<evidence type="ECO:0000313" key="2">
    <source>
        <dbReference type="Proteomes" id="UP000824116"/>
    </source>
</evidence>
<gene>
    <name evidence="1" type="ORF">H9723_04580</name>
</gene>
<protein>
    <submittedName>
        <fullName evidence="1">Uncharacterized protein</fullName>
    </submittedName>
</protein>
<organism evidence="1 2">
    <name type="scientific">Candidatus Mediterraneibacter stercoravium</name>
    <dbReference type="NCBI Taxonomy" id="2838685"/>
    <lineage>
        <taxon>Bacteria</taxon>
        <taxon>Bacillati</taxon>
        <taxon>Bacillota</taxon>
        <taxon>Clostridia</taxon>
        <taxon>Lachnospirales</taxon>
        <taxon>Lachnospiraceae</taxon>
        <taxon>Mediterraneibacter</taxon>
    </lineage>
</organism>
<reference evidence="1" key="2">
    <citation type="submission" date="2021-04" db="EMBL/GenBank/DDBJ databases">
        <authorList>
            <person name="Gilroy R."/>
        </authorList>
    </citation>
    <scope>NUCLEOTIDE SEQUENCE</scope>
    <source>
        <strain evidence="1">CHK196-3914</strain>
    </source>
</reference>
<comment type="caution">
    <text evidence="1">The sequence shown here is derived from an EMBL/GenBank/DDBJ whole genome shotgun (WGS) entry which is preliminary data.</text>
</comment>
<name>A0A9D2G973_9FIRM</name>
<dbReference type="AlphaFoldDB" id="A0A9D2G973"/>
<evidence type="ECO:0000313" key="1">
    <source>
        <dbReference type="EMBL" id="HIZ74506.1"/>
    </source>
</evidence>
<dbReference type="Proteomes" id="UP000824116">
    <property type="component" value="Unassembled WGS sequence"/>
</dbReference>
<reference evidence="1" key="1">
    <citation type="journal article" date="2021" name="PeerJ">
        <title>Extensive microbial diversity within the chicken gut microbiome revealed by metagenomics and culture.</title>
        <authorList>
            <person name="Gilroy R."/>
            <person name="Ravi A."/>
            <person name="Getino M."/>
            <person name="Pursley I."/>
            <person name="Horton D.L."/>
            <person name="Alikhan N.F."/>
            <person name="Baker D."/>
            <person name="Gharbi K."/>
            <person name="Hall N."/>
            <person name="Watson M."/>
            <person name="Adriaenssens E.M."/>
            <person name="Foster-Nyarko E."/>
            <person name="Jarju S."/>
            <person name="Secka A."/>
            <person name="Antonio M."/>
            <person name="Oren A."/>
            <person name="Chaudhuri R.R."/>
            <person name="La Ragione R."/>
            <person name="Hildebrand F."/>
            <person name="Pallen M.J."/>
        </authorList>
    </citation>
    <scope>NUCLEOTIDE SEQUENCE</scope>
    <source>
        <strain evidence="1">CHK196-3914</strain>
    </source>
</reference>
<dbReference type="EMBL" id="DXAY01000107">
    <property type="protein sequence ID" value="HIZ74506.1"/>
    <property type="molecule type" value="Genomic_DNA"/>
</dbReference>
<proteinExistence type="predicted"/>